<dbReference type="Proteomes" id="UP001206595">
    <property type="component" value="Unassembled WGS sequence"/>
</dbReference>
<reference evidence="2" key="1">
    <citation type="submission" date="2021-06" db="EMBL/GenBank/DDBJ databases">
        <authorList>
            <consortium name="DOE Joint Genome Institute"/>
            <person name="Mondo S.J."/>
            <person name="Amses K.R."/>
            <person name="Simmons D.R."/>
            <person name="Longcore J.E."/>
            <person name="Seto K."/>
            <person name="Alves G.H."/>
            <person name="Bonds A.E."/>
            <person name="Quandt C.A."/>
            <person name="Davis W.J."/>
            <person name="Chang Y."/>
            <person name="Letcher P.M."/>
            <person name="Powell M.J."/>
            <person name="Kuo A."/>
            <person name="Labutti K."/>
            <person name="Pangilinan J."/>
            <person name="Andreopoulos W."/>
            <person name="Tritt A."/>
            <person name="Riley R."/>
            <person name="Hundley H."/>
            <person name="Johnson J."/>
            <person name="Lipzen A."/>
            <person name="Barry K."/>
            <person name="Berbee M.L."/>
            <person name="Buchler N.E."/>
            <person name="Grigoriev I.V."/>
            <person name="Spatafora J.W."/>
            <person name="Stajich J.E."/>
            <person name="James T.Y."/>
        </authorList>
    </citation>
    <scope>NUCLEOTIDE SEQUENCE</scope>
    <source>
        <strain evidence="2">AG</strain>
    </source>
</reference>
<dbReference type="EMBL" id="MU620909">
    <property type="protein sequence ID" value="KAI8580935.1"/>
    <property type="molecule type" value="Genomic_DNA"/>
</dbReference>
<sequence length="72" mass="8306">MTNRRSVFSYFSYFIFEASVNMAMCSVLLSSFSFHFYDISLIPYDYTSINISPTVHTALFVRIPTIMVLVAM</sequence>
<evidence type="ECO:0000313" key="3">
    <source>
        <dbReference type="Proteomes" id="UP001206595"/>
    </source>
</evidence>
<keyword evidence="1" id="KW-0472">Membrane</keyword>
<keyword evidence="1" id="KW-0812">Transmembrane</keyword>
<protein>
    <submittedName>
        <fullName evidence="2">Uncharacterized protein</fullName>
    </submittedName>
</protein>
<keyword evidence="1" id="KW-1133">Transmembrane helix</keyword>
<evidence type="ECO:0000256" key="1">
    <source>
        <dbReference type="SAM" id="Phobius"/>
    </source>
</evidence>
<dbReference type="RefSeq" id="XP_051445939.1">
    <property type="nucleotide sequence ID" value="XM_051588067.1"/>
</dbReference>
<reference evidence="2" key="2">
    <citation type="journal article" date="2022" name="Proc. Natl. Acad. Sci. U.S.A.">
        <title>Diploid-dominant life cycles characterize the early evolution of Fungi.</title>
        <authorList>
            <person name="Amses K.R."/>
            <person name="Simmons D.R."/>
            <person name="Longcore J.E."/>
            <person name="Mondo S.J."/>
            <person name="Seto K."/>
            <person name="Jeronimo G.H."/>
            <person name="Bonds A.E."/>
            <person name="Quandt C.A."/>
            <person name="Davis W.J."/>
            <person name="Chang Y."/>
            <person name="Federici B.A."/>
            <person name="Kuo A."/>
            <person name="LaButti K."/>
            <person name="Pangilinan J."/>
            <person name="Andreopoulos W."/>
            <person name="Tritt A."/>
            <person name="Riley R."/>
            <person name="Hundley H."/>
            <person name="Johnson J."/>
            <person name="Lipzen A."/>
            <person name="Barry K."/>
            <person name="Lang B.F."/>
            <person name="Cuomo C.A."/>
            <person name="Buchler N.E."/>
            <person name="Grigoriev I.V."/>
            <person name="Spatafora J.W."/>
            <person name="Stajich J.E."/>
            <person name="James T.Y."/>
        </authorList>
    </citation>
    <scope>NUCLEOTIDE SEQUENCE</scope>
    <source>
        <strain evidence="2">AG</strain>
    </source>
</reference>
<dbReference type="GeneID" id="75913412"/>
<keyword evidence="3" id="KW-1185">Reference proteome</keyword>
<feature type="transmembrane region" description="Helical" evidence="1">
    <location>
        <begin position="7"/>
        <end position="29"/>
    </location>
</feature>
<gene>
    <name evidence="2" type="ORF">K450DRAFT_235326</name>
</gene>
<comment type="caution">
    <text evidence="2">The sequence shown here is derived from an EMBL/GenBank/DDBJ whole genome shotgun (WGS) entry which is preliminary data.</text>
</comment>
<organism evidence="2 3">
    <name type="scientific">Umbelopsis ramanniana AG</name>
    <dbReference type="NCBI Taxonomy" id="1314678"/>
    <lineage>
        <taxon>Eukaryota</taxon>
        <taxon>Fungi</taxon>
        <taxon>Fungi incertae sedis</taxon>
        <taxon>Mucoromycota</taxon>
        <taxon>Mucoromycotina</taxon>
        <taxon>Umbelopsidomycetes</taxon>
        <taxon>Umbelopsidales</taxon>
        <taxon>Umbelopsidaceae</taxon>
        <taxon>Umbelopsis</taxon>
    </lineage>
</organism>
<dbReference type="AlphaFoldDB" id="A0AAD5HE26"/>
<proteinExistence type="predicted"/>
<evidence type="ECO:0000313" key="2">
    <source>
        <dbReference type="EMBL" id="KAI8580935.1"/>
    </source>
</evidence>
<accession>A0AAD5HE26</accession>
<name>A0AAD5HE26_UMBRA</name>
<feature type="transmembrane region" description="Helical" evidence="1">
    <location>
        <begin position="49"/>
        <end position="71"/>
    </location>
</feature>